<dbReference type="EMBL" id="JASHIE010000013">
    <property type="protein sequence ID" value="MDI9876429.1"/>
    <property type="molecule type" value="Genomic_DNA"/>
</dbReference>
<sequence length="58" mass="6543">METKKAVPAKLDLATLLATQPKPVQLNDEQEVVIPDECGDTQWDKVLAQYETEDTEKK</sequence>
<gene>
    <name evidence="1" type="ORF">QM481_17955</name>
</gene>
<name>A0ABT6Z747_9BACT</name>
<organism evidence="1 2">
    <name type="scientific">Flectobacillus rivi</name>
    <dbReference type="NCBI Taxonomy" id="2984209"/>
    <lineage>
        <taxon>Bacteria</taxon>
        <taxon>Pseudomonadati</taxon>
        <taxon>Bacteroidota</taxon>
        <taxon>Cytophagia</taxon>
        <taxon>Cytophagales</taxon>
        <taxon>Flectobacillaceae</taxon>
        <taxon>Flectobacillus</taxon>
    </lineage>
</organism>
<keyword evidence="2" id="KW-1185">Reference proteome</keyword>
<reference evidence="1 2" key="1">
    <citation type="submission" date="2023-05" db="EMBL/GenBank/DDBJ databases">
        <title>Novel species of genus Flectobacillus isolated from stream in China.</title>
        <authorList>
            <person name="Lu H."/>
        </authorList>
    </citation>
    <scope>NUCLEOTIDE SEQUENCE [LARGE SCALE GENOMIC DNA]</scope>
    <source>
        <strain evidence="1 2">LFS242W</strain>
    </source>
</reference>
<protein>
    <submittedName>
        <fullName evidence="1">Uncharacterized protein</fullName>
    </submittedName>
</protein>
<evidence type="ECO:0000313" key="1">
    <source>
        <dbReference type="EMBL" id="MDI9876429.1"/>
    </source>
</evidence>
<dbReference type="Proteomes" id="UP001225761">
    <property type="component" value="Unassembled WGS sequence"/>
</dbReference>
<accession>A0ABT6Z747</accession>
<evidence type="ECO:0000313" key="2">
    <source>
        <dbReference type="Proteomes" id="UP001225761"/>
    </source>
</evidence>
<dbReference type="RefSeq" id="WP_283382739.1">
    <property type="nucleotide sequence ID" value="NZ_JASHIE010000013.1"/>
</dbReference>
<proteinExistence type="predicted"/>
<comment type="caution">
    <text evidence="1">The sequence shown here is derived from an EMBL/GenBank/DDBJ whole genome shotgun (WGS) entry which is preliminary data.</text>
</comment>